<comment type="caution">
    <text evidence="2">The sequence shown here is derived from an EMBL/GenBank/DDBJ whole genome shotgun (WGS) entry which is preliminary data.</text>
</comment>
<evidence type="ECO:0000313" key="2">
    <source>
        <dbReference type="EMBL" id="CAE7261068.1"/>
    </source>
</evidence>
<dbReference type="AlphaFoldDB" id="A0A812MER0"/>
<feature type="region of interest" description="Disordered" evidence="1">
    <location>
        <begin position="948"/>
        <end position="972"/>
    </location>
</feature>
<gene>
    <name evidence="2" type="ORF">SNAT2548_LOCUS13661</name>
</gene>
<sequence length="1172" mass="128968">MMNFNAAQGFRSWDVVQLARIENGNLGIIKGHIRVTALWMSALVHYLCKTTVPAFLVTMLQAVPVSMKQPMSFGQICAQGLGQSLALSQASTVSWIEVLKLAKSKHFENISNLQSEIRQSFAETEKAFDWGSLSKFWRKIPLKGVERLDSWAQEHNMVEAPVPMTWFRDPRFTLKGERSRSENIETEEEWILMVSRWWLGHTCILCFQPSFLLHCATLYTSRLSELKKLAVEKGLMLTNKKHLYTLQRADGLNLEARLRMRAVAIKFLKGMATVHQAYPTVDFSSLTLSLQSGKLDAIVYNTALPVCGKSWSFVRAQVSEHEASEKSKAKAMAEVELQQAVETMGKADQLAEDKQWKAAVSLYTASLRANHATCVEVVSRHEAKLARVLQEKQQKLAQARANAIGRAVAAVPFTKLAETLLSKRRDQPVLILCDMQTMPEEVLTDCCRLCEPAGAVLIILPGLFKANAMETHMAGTLKETGNTRVHLGILSQGQWSSASLLFSHATADAARAASPLLKAIMDSQALARGSLTLDQDPVRRFHQTLAQLGVDHLCHESALVLYEPQSSETLLGTVLGKIPMVVVTENKSTQTALATMEADYIQRQSSLNKTKSEATIAFEEVIAEFPAMPAVPKVLDSLRACSGKVAYDPCILLEPVMNVRPDVRPLPVPDIEPMAIQLVRQFKSVFVAESIMVPGEHGLFAMVDFNPGDVVLVPQQNWQVHDSFADASDDSATPQFPVLVVPVVDGLGRSRRFALKATGTDLWRFINSSVSEDGYPAVPSNVQAIFPSGPTDVPAPGIFMKLVATAPIACGQEILWHYQLSASHHAKPEIVNIKYFYDVRSAGTKIAARGKAGAKKPVCSSKAPAKPQAEVQAAVVAEVSAKALAKPQPAATEFQATRVAELFVKAPAKPLANTDPEKQASVTDDCDEGSDPELMALLDKIADEPCEKLNEGEEEDTRGDMDEDTKGNMDQDTAVVPYDGKGTVLNESADWQVVLGAENSSLRIFTKTKTRRMPKNTIFLTFDAAKGTFHTEAASDDRGAWMEASKSATVFFKKEIVKMKVVGSNLNIQRITHMDYNDGFQLQTGETGSDWHCARDRLSVQPLGSEVKAVFDLATNLPSTPLTAIFEFEAVKLTPAEEMAAKKRKMQDGYRLNPIKVHLLCEKCFICSPKQT</sequence>
<evidence type="ECO:0000256" key="1">
    <source>
        <dbReference type="SAM" id="MobiDB-lite"/>
    </source>
</evidence>
<keyword evidence="3" id="KW-1185">Reference proteome</keyword>
<organism evidence="2 3">
    <name type="scientific">Symbiodinium natans</name>
    <dbReference type="NCBI Taxonomy" id="878477"/>
    <lineage>
        <taxon>Eukaryota</taxon>
        <taxon>Sar</taxon>
        <taxon>Alveolata</taxon>
        <taxon>Dinophyceae</taxon>
        <taxon>Suessiales</taxon>
        <taxon>Symbiodiniaceae</taxon>
        <taxon>Symbiodinium</taxon>
    </lineage>
</organism>
<protein>
    <submittedName>
        <fullName evidence="2">Uncharacterized protein</fullName>
    </submittedName>
</protein>
<accession>A0A812MER0</accession>
<dbReference type="Proteomes" id="UP000604046">
    <property type="component" value="Unassembled WGS sequence"/>
</dbReference>
<dbReference type="EMBL" id="CAJNDS010001458">
    <property type="protein sequence ID" value="CAE7261068.1"/>
    <property type="molecule type" value="Genomic_DNA"/>
</dbReference>
<proteinExistence type="predicted"/>
<reference evidence="2" key="1">
    <citation type="submission" date="2021-02" db="EMBL/GenBank/DDBJ databases">
        <authorList>
            <person name="Dougan E. K."/>
            <person name="Rhodes N."/>
            <person name="Thang M."/>
            <person name="Chan C."/>
        </authorList>
    </citation>
    <scope>NUCLEOTIDE SEQUENCE</scope>
</reference>
<evidence type="ECO:0000313" key="3">
    <source>
        <dbReference type="Proteomes" id="UP000604046"/>
    </source>
</evidence>
<feature type="compositionally biased region" description="Basic and acidic residues" evidence="1">
    <location>
        <begin position="958"/>
        <end position="969"/>
    </location>
</feature>
<name>A0A812MER0_9DINO</name>